<keyword evidence="3" id="KW-1185">Reference proteome</keyword>
<evidence type="ECO:0000313" key="2">
    <source>
        <dbReference type="EMBL" id="TEB21366.1"/>
    </source>
</evidence>
<dbReference type="EMBL" id="QPFP01000112">
    <property type="protein sequence ID" value="TEB21366.1"/>
    <property type="molecule type" value="Genomic_DNA"/>
</dbReference>
<comment type="caution">
    <text evidence="2">The sequence shown here is derived from an EMBL/GenBank/DDBJ whole genome shotgun (WGS) entry which is preliminary data.</text>
</comment>
<dbReference type="AlphaFoldDB" id="A0A4Y7SHN8"/>
<accession>A0A4Y7SHN8</accession>
<proteinExistence type="predicted"/>
<feature type="compositionally biased region" description="Pro residues" evidence="1">
    <location>
        <begin position="61"/>
        <end position="72"/>
    </location>
</feature>
<name>A0A4Y7SHN8_COPMI</name>
<feature type="region of interest" description="Disordered" evidence="1">
    <location>
        <begin position="56"/>
        <end position="76"/>
    </location>
</feature>
<sequence>MQPAPLGRSPAHSLRPCRVAPLEVAGGQGIVEHALDTTDSWGTTKRRECTAPFVARWSTSPPVPSAPNPFKDPNPTAGSNLLSARRISRPRGPHIGVYTIPGYMKTVAVSQRLIATLSLHPVISVRPLPSLMTLYPVTLWRTITLVCGAHPLL</sequence>
<evidence type="ECO:0000256" key="1">
    <source>
        <dbReference type="SAM" id="MobiDB-lite"/>
    </source>
</evidence>
<dbReference type="Proteomes" id="UP000298030">
    <property type="component" value="Unassembled WGS sequence"/>
</dbReference>
<organism evidence="2 3">
    <name type="scientific">Coprinellus micaceus</name>
    <name type="common">Glistening ink-cap mushroom</name>
    <name type="synonym">Coprinus micaceus</name>
    <dbReference type="NCBI Taxonomy" id="71717"/>
    <lineage>
        <taxon>Eukaryota</taxon>
        <taxon>Fungi</taxon>
        <taxon>Dikarya</taxon>
        <taxon>Basidiomycota</taxon>
        <taxon>Agaricomycotina</taxon>
        <taxon>Agaricomycetes</taxon>
        <taxon>Agaricomycetidae</taxon>
        <taxon>Agaricales</taxon>
        <taxon>Agaricineae</taxon>
        <taxon>Psathyrellaceae</taxon>
        <taxon>Coprinellus</taxon>
    </lineage>
</organism>
<gene>
    <name evidence="2" type="ORF">FA13DRAFT_131986</name>
</gene>
<reference evidence="2 3" key="1">
    <citation type="journal article" date="2019" name="Nat. Ecol. Evol.">
        <title>Megaphylogeny resolves global patterns of mushroom evolution.</title>
        <authorList>
            <person name="Varga T."/>
            <person name="Krizsan K."/>
            <person name="Foldi C."/>
            <person name="Dima B."/>
            <person name="Sanchez-Garcia M."/>
            <person name="Sanchez-Ramirez S."/>
            <person name="Szollosi G.J."/>
            <person name="Szarkandi J.G."/>
            <person name="Papp V."/>
            <person name="Albert L."/>
            <person name="Andreopoulos W."/>
            <person name="Angelini C."/>
            <person name="Antonin V."/>
            <person name="Barry K.W."/>
            <person name="Bougher N.L."/>
            <person name="Buchanan P."/>
            <person name="Buyck B."/>
            <person name="Bense V."/>
            <person name="Catcheside P."/>
            <person name="Chovatia M."/>
            <person name="Cooper J."/>
            <person name="Damon W."/>
            <person name="Desjardin D."/>
            <person name="Finy P."/>
            <person name="Geml J."/>
            <person name="Haridas S."/>
            <person name="Hughes K."/>
            <person name="Justo A."/>
            <person name="Karasinski D."/>
            <person name="Kautmanova I."/>
            <person name="Kiss B."/>
            <person name="Kocsube S."/>
            <person name="Kotiranta H."/>
            <person name="LaButti K.M."/>
            <person name="Lechner B.E."/>
            <person name="Liimatainen K."/>
            <person name="Lipzen A."/>
            <person name="Lukacs Z."/>
            <person name="Mihaltcheva S."/>
            <person name="Morgado L.N."/>
            <person name="Niskanen T."/>
            <person name="Noordeloos M.E."/>
            <person name="Ohm R.A."/>
            <person name="Ortiz-Santana B."/>
            <person name="Ovrebo C."/>
            <person name="Racz N."/>
            <person name="Riley R."/>
            <person name="Savchenko A."/>
            <person name="Shiryaev A."/>
            <person name="Soop K."/>
            <person name="Spirin V."/>
            <person name="Szebenyi C."/>
            <person name="Tomsovsky M."/>
            <person name="Tulloss R.E."/>
            <person name="Uehling J."/>
            <person name="Grigoriev I.V."/>
            <person name="Vagvolgyi C."/>
            <person name="Papp T."/>
            <person name="Martin F.M."/>
            <person name="Miettinen O."/>
            <person name="Hibbett D.S."/>
            <person name="Nagy L.G."/>
        </authorList>
    </citation>
    <scope>NUCLEOTIDE SEQUENCE [LARGE SCALE GENOMIC DNA]</scope>
    <source>
        <strain evidence="2 3">FP101781</strain>
    </source>
</reference>
<evidence type="ECO:0000313" key="3">
    <source>
        <dbReference type="Proteomes" id="UP000298030"/>
    </source>
</evidence>
<protein>
    <submittedName>
        <fullName evidence="2">Uncharacterized protein</fullName>
    </submittedName>
</protein>